<protein>
    <submittedName>
        <fullName evidence="2">Uncharacterized protein</fullName>
    </submittedName>
</protein>
<dbReference type="EMBL" id="CP135443">
    <property type="protein sequence ID" value="WRY33888.1"/>
    <property type="molecule type" value="Genomic_DNA"/>
</dbReference>
<dbReference type="RefSeq" id="WP_406720982.1">
    <property type="nucleotide sequence ID" value="NZ_CP135443.1"/>
</dbReference>
<sequence>MDRFSGFLPSIGWSPLLMPALAKSAPATTVEAAAALSSSNSGQGANVDTQSGSGTGTGTGVALARQAESSTAETVSASYVDSEILALPAGPSPAFRVSLLEQQAARVRAGVSSAETVTPELMTEAYASLTHDLTQTDTGWVAGGTATQGTAPETTNQVAAVPETAPQSGADAEIVTLDMTR</sequence>
<proteinExistence type="predicted"/>
<evidence type="ECO:0000313" key="3">
    <source>
        <dbReference type="Proteomes" id="UP001623290"/>
    </source>
</evidence>
<dbReference type="Proteomes" id="UP001623290">
    <property type="component" value="Chromosome"/>
</dbReference>
<organism evidence="2 3">
    <name type="scientific">Thioclava litoralis</name>
    <dbReference type="NCBI Taxonomy" id="3076557"/>
    <lineage>
        <taxon>Bacteria</taxon>
        <taxon>Pseudomonadati</taxon>
        <taxon>Pseudomonadota</taxon>
        <taxon>Alphaproteobacteria</taxon>
        <taxon>Rhodobacterales</taxon>
        <taxon>Paracoccaceae</taxon>
        <taxon>Thioclava</taxon>
    </lineage>
</organism>
<keyword evidence="3" id="KW-1185">Reference proteome</keyword>
<feature type="region of interest" description="Disordered" evidence="1">
    <location>
        <begin position="36"/>
        <end position="61"/>
    </location>
</feature>
<evidence type="ECO:0000256" key="1">
    <source>
        <dbReference type="SAM" id="MobiDB-lite"/>
    </source>
</evidence>
<accession>A0ABZ1DYK5</accession>
<name>A0ABZ1DYK5_9RHOB</name>
<feature type="compositionally biased region" description="Polar residues" evidence="1">
    <location>
        <begin position="40"/>
        <end position="50"/>
    </location>
</feature>
<gene>
    <name evidence="2" type="ORF">RPE78_00925</name>
</gene>
<reference evidence="2 3" key="1">
    <citation type="submission" date="2023-09" db="EMBL/GenBank/DDBJ databases">
        <title>Thioclava shenzhenensis sp. nov., a multidrug resistant bacteria-antagonizing species isolated from coastal seawater.</title>
        <authorList>
            <person name="Long M."/>
        </authorList>
    </citation>
    <scope>NUCLEOTIDE SEQUENCE [LARGE SCALE GENOMIC DNA]</scope>
    <source>
        <strain evidence="2 3">FTW29</strain>
    </source>
</reference>
<evidence type="ECO:0000313" key="2">
    <source>
        <dbReference type="EMBL" id="WRY33888.1"/>
    </source>
</evidence>